<protein>
    <submittedName>
        <fullName evidence="10">Arylsulfatase B</fullName>
    </submittedName>
</protein>
<dbReference type="Proteomes" id="UP001219518">
    <property type="component" value="Unassembled WGS sequence"/>
</dbReference>
<dbReference type="InterPro" id="IPR047115">
    <property type="entry name" value="ARSB"/>
</dbReference>
<dbReference type="SUPFAM" id="SSF53649">
    <property type="entry name" value="Alkaline phosphatase-like"/>
    <property type="match status" value="1"/>
</dbReference>
<keyword evidence="4" id="KW-0378">Hydrolase</keyword>
<dbReference type="Gene3D" id="3.30.1120.10">
    <property type="match status" value="1"/>
</dbReference>
<dbReference type="CDD" id="cd16029">
    <property type="entry name" value="4-S"/>
    <property type="match status" value="1"/>
</dbReference>
<dbReference type="InterPro" id="IPR024607">
    <property type="entry name" value="Sulfatase_CS"/>
</dbReference>
<dbReference type="PANTHER" id="PTHR10342:SF273">
    <property type="entry name" value="RE14504P"/>
    <property type="match status" value="1"/>
</dbReference>
<keyword evidence="7" id="KW-0472">Membrane</keyword>
<dbReference type="Pfam" id="PF00884">
    <property type="entry name" value="Sulfatase"/>
    <property type="match status" value="1"/>
</dbReference>
<organism evidence="10 11">
    <name type="scientific">Frankliniella fusca</name>
    <dbReference type="NCBI Taxonomy" id="407009"/>
    <lineage>
        <taxon>Eukaryota</taxon>
        <taxon>Metazoa</taxon>
        <taxon>Ecdysozoa</taxon>
        <taxon>Arthropoda</taxon>
        <taxon>Hexapoda</taxon>
        <taxon>Insecta</taxon>
        <taxon>Pterygota</taxon>
        <taxon>Neoptera</taxon>
        <taxon>Paraneoptera</taxon>
        <taxon>Thysanoptera</taxon>
        <taxon>Terebrantia</taxon>
        <taxon>Thripoidea</taxon>
        <taxon>Thripidae</taxon>
        <taxon>Frankliniella</taxon>
    </lineage>
</organism>
<keyword evidence="5" id="KW-0106">Calcium</keyword>
<proteinExistence type="inferred from homology"/>
<keyword evidence="11" id="KW-1185">Reference proteome</keyword>
<keyword evidence="3" id="KW-0479">Metal-binding</keyword>
<dbReference type="Gene3D" id="3.40.720.10">
    <property type="entry name" value="Alkaline Phosphatase, subunit A"/>
    <property type="match status" value="1"/>
</dbReference>
<keyword evidence="8" id="KW-0732">Signal</keyword>
<keyword evidence="7" id="KW-1133">Transmembrane helix</keyword>
<dbReference type="PROSITE" id="PS00149">
    <property type="entry name" value="SULFATASE_2"/>
    <property type="match status" value="1"/>
</dbReference>
<dbReference type="PROSITE" id="PS00523">
    <property type="entry name" value="SULFATASE_1"/>
    <property type="match status" value="1"/>
</dbReference>
<reference evidence="10" key="2">
    <citation type="journal article" date="2023" name="BMC Genomics">
        <title>Pest status, molecular evolution, and epigenetic factors derived from the genome assembly of Frankliniella fusca, a thysanopteran phytovirus vector.</title>
        <authorList>
            <person name="Catto M.A."/>
            <person name="Labadie P.E."/>
            <person name="Jacobson A.L."/>
            <person name="Kennedy G.G."/>
            <person name="Srinivasan R."/>
            <person name="Hunt B.G."/>
        </authorList>
    </citation>
    <scope>NUCLEOTIDE SEQUENCE</scope>
    <source>
        <strain evidence="10">PL_HMW_Pooled</strain>
    </source>
</reference>
<dbReference type="InterPro" id="IPR000917">
    <property type="entry name" value="Sulfatase_N"/>
</dbReference>
<gene>
    <name evidence="10" type="ORF">KUF71_026126</name>
</gene>
<comment type="similarity">
    <text evidence="2">Belongs to the sulfatase family.</text>
</comment>
<feature type="signal peptide" evidence="8">
    <location>
        <begin position="1"/>
        <end position="18"/>
    </location>
</feature>
<evidence type="ECO:0000256" key="4">
    <source>
        <dbReference type="ARBA" id="ARBA00022801"/>
    </source>
</evidence>
<dbReference type="GO" id="GO:0046872">
    <property type="term" value="F:metal ion binding"/>
    <property type="evidence" value="ECO:0007669"/>
    <property type="project" value="UniProtKB-KW"/>
</dbReference>
<sequence>MEAILAVVLAATLGASAAADTRPNIVLIIADDLGFNDVSFRGSNQIPTPNIDALAFSGVILDQHYVLPTCTPSRTAILTGQYPIRTGMQGYPLKAGEPRGLPLEFPTLPERLAELGYRTNLVGKWHQGYHHADYTPLGRGFHHHLGYWNGYMSYFTHAVHMDSPNGLAEGRIGFDLHLDAEPAWHLRGRYATHLFTEHAEDIILQHDSEAGPLYLQLAHLAAHAGLNGTFLEVPDEELNDRRHGYIAGSDRRHLAGIIREMDESVGRVVSALDRKGILDNTIIVFMADNGGETLGPHSNHASNWPLRGQKWTVYEGGVRGAAVVWSPRLARPGSVHQGLVHATDWLPTFYEAAGGNVSDLGPLDGLSQWGSLTSAGSLAPRSEVLVNIDEAGALIQRDWQADWKLVRGQQSADRSGYVGESGRGPEVPEYNVSAVLGSAAAAALGRHVPPLTASLVARRRAQASAWHALCPEDAANAADTLDLACAPYCLFNLRVDPCEAVDVRDSYRDVGDRLLQRLAYWENLTVPQINQPVDEAADPRKHNMTWVSWLDPQDQPSGAAGALPATLATTVVVVLVVLAVCSL</sequence>
<evidence type="ECO:0000256" key="8">
    <source>
        <dbReference type="SAM" id="SignalP"/>
    </source>
</evidence>
<evidence type="ECO:0000256" key="7">
    <source>
        <dbReference type="SAM" id="Phobius"/>
    </source>
</evidence>
<evidence type="ECO:0000313" key="11">
    <source>
        <dbReference type="Proteomes" id="UP001219518"/>
    </source>
</evidence>
<evidence type="ECO:0000259" key="9">
    <source>
        <dbReference type="Pfam" id="PF00884"/>
    </source>
</evidence>
<comment type="cofactor">
    <cofactor evidence="1">
        <name>Ca(2+)</name>
        <dbReference type="ChEBI" id="CHEBI:29108"/>
    </cofactor>
</comment>
<name>A0AAE1HAM9_9NEOP</name>
<reference evidence="10" key="1">
    <citation type="submission" date="2021-07" db="EMBL/GenBank/DDBJ databases">
        <authorList>
            <person name="Catto M.A."/>
            <person name="Jacobson A."/>
            <person name="Kennedy G."/>
            <person name="Labadie P."/>
            <person name="Hunt B.G."/>
            <person name="Srinivasan R."/>
        </authorList>
    </citation>
    <scope>NUCLEOTIDE SEQUENCE</scope>
    <source>
        <strain evidence="10">PL_HMW_Pooled</strain>
        <tissue evidence="10">Head</tissue>
    </source>
</reference>
<dbReference type="InterPro" id="IPR017850">
    <property type="entry name" value="Alkaline_phosphatase_core_sf"/>
</dbReference>
<keyword evidence="7" id="KW-0812">Transmembrane</keyword>
<evidence type="ECO:0000256" key="1">
    <source>
        <dbReference type="ARBA" id="ARBA00001913"/>
    </source>
</evidence>
<evidence type="ECO:0000313" key="10">
    <source>
        <dbReference type="EMBL" id="KAK3917281.1"/>
    </source>
</evidence>
<dbReference type="PANTHER" id="PTHR10342">
    <property type="entry name" value="ARYLSULFATASE"/>
    <property type="match status" value="1"/>
</dbReference>
<dbReference type="EMBL" id="JAHWGI010000707">
    <property type="protein sequence ID" value="KAK3917281.1"/>
    <property type="molecule type" value="Genomic_DNA"/>
</dbReference>
<evidence type="ECO:0000256" key="3">
    <source>
        <dbReference type="ARBA" id="ARBA00022723"/>
    </source>
</evidence>
<feature type="chain" id="PRO_5042029876" evidence="8">
    <location>
        <begin position="19"/>
        <end position="583"/>
    </location>
</feature>
<evidence type="ECO:0000256" key="2">
    <source>
        <dbReference type="ARBA" id="ARBA00008779"/>
    </source>
</evidence>
<comment type="caution">
    <text evidence="10">The sequence shown here is derived from an EMBL/GenBank/DDBJ whole genome shotgun (WGS) entry which is preliminary data.</text>
</comment>
<evidence type="ECO:0000256" key="6">
    <source>
        <dbReference type="ARBA" id="ARBA00023180"/>
    </source>
</evidence>
<dbReference type="AlphaFoldDB" id="A0AAE1HAM9"/>
<dbReference type="GO" id="GO:0008484">
    <property type="term" value="F:sulfuric ester hydrolase activity"/>
    <property type="evidence" value="ECO:0007669"/>
    <property type="project" value="InterPro"/>
</dbReference>
<feature type="transmembrane region" description="Helical" evidence="7">
    <location>
        <begin position="562"/>
        <end position="581"/>
    </location>
</feature>
<keyword evidence="6" id="KW-0325">Glycoprotein</keyword>
<accession>A0AAE1HAM9</accession>
<feature type="domain" description="Sulfatase N-terminal" evidence="9">
    <location>
        <begin position="23"/>
        <end position="354"/>
    </location>
</feature>
<evidence type="ECO:0000256" key="5">
    <source>
        <dbReference type="ARBA" id="ARBA00022837"/>
    </source>
</evidence>